<dbReference type="PANTHER" id="PTHR10625">
    <property type="entry name" value="HISTONE DEACETYLASE HDAC1-RELATED"/>
    <property type="match status" value="1"/>
</dbReference>
<dbReference type="InterPro" id="IPR037138">
    <property type="entry name" value="His_deacetylse_dom_sf"/>
</dbReference>
<proteinExistence type="predicted"/>
<gene>
    <name evidence="2" type="ORF">MNBD_NITROSPINAE03-200</name>
</gene>
<evidence type="ECO:0000313" key="2">
    <source>
        <dbReference type="EMBL" id="VAX15240.1"/>
    </source>
</evidence>
<name>A0A3B1BX29_9ZZZZ</name>
<organism evidence="2">
    <name type="scientific">hydrothermal vent metagenome</name>
    <dbReference type="NCBI Taxonomy" id="652676"/>
    <lineage>
        <taxon>unclassified sequences</taxon>
        <taxon>metagenomes</taxon>
        <taxon>ecological metagenomes</taxon>
    </lineage>
</organism>
<accession>A0A3B1BX29</accession>
<dbReference type="PANTHER" id="PTHR10625:SF10">
    <property type="entry name" value="HISTONE DEACETYLASE HDAC1"/>
    <property type="match status" value="1"/>
</dbReference>
<protein>
    <submittedName>
        <fullName evidence="2">Deacetylases, including yeast histone deacetylase and acetoin utilization protein</fullName>
    </submittedName>
</protein>
<dbReference type="InterPro" id="IPR023696">
    <property type="entry name" value="Ureohydrolase_dom_sf"/>
</dbReference>
<dbReference type="GO" id="GO:0040029">
    <property type="term" value="P:epigenetic regulation of gene expression"/>
    <property type="evidence" value="ECO:0007669"/>
    <property type="project" value="TreeGrafter"/>
</dbReference>
<dbReference type="EMBL" id="UOGB01000011">
    <property type="protein sequence ID" value="VAX15240.1"/>
    <property type="molecule type" value="Genomic_DNA"/>
</dbReference>
<feature type="domain" description="Histone deacetylase" evidence="1">
    <location>
        <begin position="1"/>
        <end position="134"/>
    </location>
</feature>
<feature type="non-terminal residue" evidence="2">
    <location>
        <position position="1"/>
    </location>
</feature>
<dbReference type="AlphaFoldDB" id="A0A3B1BX29"/>
<dbReference type="Pfam" id="PF00850">
    <property type="entry name" value="Hist_deacetyl"/>
    <property type="match status" value="1"/>
</dbReference>
<dbReference type="GO" id="GO:0004407">
    <property type="term" value="F:histone deacetylase activity"/>
    <property type="evidence" value="ECO:0007669"/>
    <property type="project" value="TreeGrafter"/>
</dbReference>
<evidence type="ECO:0000259" key="1">
    <source>
        <dbReference type="Pfam" id="PF00850"/>
    </source>
</evidence>
<reference evidence="2" key="1">
    <citation type="submission" date="2018-06" db="EMBL/GenBank/DDBJ databases">
        <authorList>
            <person name="Zhirakovskaya E."/>
        </authorList>
    </citation>
    <scope>NUCLEOTIDE SEQUENCE</scope>
</reference>
<dbReference type="SUPFAM" id="SSF52768">
    <property type="entry name" value="Arginase/deacetylase"/>
    <property type="match status" value="1"/>
</dbReference>
<dbReference type="Gene3D" id="3.40.800.20">
    <property type="entry name" value="Histone deacetylase domain"/>
    <property type="match status" value="1"/>
</dbReference>
<dbReference type="InterPro" id="IPR023801">
    <property type="entry name" value="His_deacetylse_dom"/>
</dbReference>
<sequence>FYDDPSVFFVSLHQAHHYPGTGMEPERGGAGAEGTNMNIPMFAGAGDDEYCDKFDSQIIPALDKFEPDIIFISAGFDAHIDDPLAGLSLTAKGYATVTKKILDLAGPKPVVSTLEGGYNIDALKESVVAHVAQLAKPVH</sequence>